<keyword evidence="4" id="KW-1185">Reference proteome</keyword>
<reference evidence="3 4" key="1">
    <citation type="submission" date="2020-07" db="EMBL/GenBank/DDBJ databases">
        <title>Comparative genomics of pyrophilous fungi reveals a link between fire events and developmental genes.</title>
        <authorList>
            <consortium name="DOE Joint Genome Institute"/>
            <person name="Steindorff A.S."/>
            <person name="Carver A."/>
            <person name="Calhoun S."/>
            <person name="Stillman K."/>
            <person name="Liu H."/>
            <person name="Lipzen A."/>
            <person name="Pangilinan J."/>
            <person name="Labutti K."/>
            <person name="Bruns T.D."/>
            <person name="Grigoriev I.V."/>
        </authorList>
    </citation>
    <scope>NUCLEOTIDE SEQUENCE [LARGE SCALE GENOMIC DNA]</scope>
    <source>
        <strain evidence="3 4">CBS 144469</strain>
    </source>
</reference>
<evidence type="ECO:0000259" key="2">
    <source>
        <dbReference type="Pfam" id="PF20151"/>
    </source>
</evidence>
<feature type="domain" description="DUF6533" evidence="2">
    <location>
        <begin position="56"/>
        <end position="94"/>
    </location>
</feature>
<proteinExistence type="predicted"/>
<dbReference type="InterPro" id="IPR045340">
    <property type="entry name" value="DUF6533"/>
</dbReference>
<dbReference type="EMBL" id="JACGCI010000250">
    <property type="protein sequence ID" value="KAF6741406.1"/>
    <property type="molecule type" value="Genomic_DNA"/>
</dbReference>
<evidence type="ECO:0000313" key="4">
    <source>
        <dbReference type="Proteomes" id="UP000521943"/>
    </source>
</evidence>
<feature type="non-terminal residue" evidence="3">
    <location>
        <position position="124"/>
    </location>
</feature>
<keyword evidence="1" id="KW-0812">Transmembrane</keyword>
<sequence>SHSSNTLLIRIAKTTQRMSLTPEEISEVIRLISAFQMTEVLPAWFAHDPLEVGFRTFFVYYWLNTVAMEVNLMWPRKWRWGKALFLVNRYFPMIDTVTTILTIVTGFRVYIFLSPKVHPNCIFF</sequence>
<comment type="caution">
    <text evidence="3">The sequence shown here is derived from an EMBL/GenBank/DDBJ whole genome shotgun (WGS) entry which is preliminary data.</text>
</comment>
<dbReference type="OrthoDB" id="2692685at2759"/>
<gene>
    <name evidence="3" type="ORF">DFP72DRAFT_944481</name>
</gene>
<dbReference type="Pfam" id="PF20151">
    <property type="entry name" value="DUF6533"/>
    <property type="match status" value="1"/>
</dbReference>
<dbReference type="Proteomes" id="UP000521943">
    <property type="component" value="Unassembled WGS sequence"/>
</dbReference>
<evidence type="ECO:0000313" key="3">
    <source>
        <dbReference type="EMBL" id="KAF6741406.1"/>
    </source>
</evidence>
<keyword evidence="1" id="KW-0472">Membrane</keyword>
<organism evidence="3 4">
    <name type="scientific">Ephemerocybe angulata</name>
    <dbReference type="NCBI Taxonomy" id="980116"/>
    <lineage>
        <taxon>Eukaryota</taxon>
        <taxon>Fungi</taxon>
        <taxon>Dikarya</taxon>
        <taxon>Basidiomycota</taxon>
        <taxon>Agaricomycotina</taxon>
        <taxon>Agaricomycetes</taxon>
        <taxon>Agaricomycetidae</taxon>
        <taxon>Agaricales</taxon>
        <taxon>Agaricineae</taxon>
        <taxon>Psathyrellaceae</taxon>
        <taxon>Ephemerocybe</taxon>
    </lineage>
</organism>
<keyword evidence="1" id="KW-1133">Transmembrane helix</keyword>
<evidence type="ECO:0000256" key="1">
    <source>
        <dbReference type="SAM" id="Phobius"/>
    </source>
</evidence>
<feature type="transmembrane region" description="Helical" evidence="1">
    <location>
        <begin position="52"/>
        <end position="72"/>
    </location>
</feature>
<dbReference type="AlphaFoldDB" id="A0A8H6H8X3"/>
<protein>
    <recommendedName>
        <fullName evidence="2">DUF6533 domain-containing protein</fullName>
    </recommendedName>
</protein>
<name>A0A8H6H8X3_9AGAR</name>
<accession>A0A8H6H8X3</accession>
<feature type="transmembrane region" description="Helical" evidence="1">
    <location>
        <begin position="93"/>
        <end position="113"/>
    </location>
</feature>